<evidence type="ECO:0000313" key="2">
    <source>
        <dbReference type="Proteomes" id="UP000297703"/>
    </source>
</evidence>
<proteinExistence type="predicted"/>
<evidence type="ECO:0000313" key="1">
    <source>
        <dbReference type="EMBL" id="TFJ97354.1"/>
    </source>
</evidence>
<comment type="caution">
    <text evidence="1">The sequence shown here is derived from an EMBL/GenBank/DDBJ whole genome shotgun (WGS) entry which is preliminary data.</text>
</comment>
<name>A0A4D9DJC6_9SAUR</name>
<dbReference type="Proteomes" id="UP000297703">
    <property type="component" value="Unassembled WGS sequence"/>
</dbReference>
<organism evidence="1 2">
    <name type="scientific">Platysternon megacephalum</name>
    <name type="common">big-headed turtle</name>
    <dbReference type="NCBI Taxonomy" id="55544"/>
    <lineage>
        <taxon>Eukaryota</taxon>
        <taxon>Metazoa</taxon>
        <taxon>Chordata</taxon>
        <taxon>Craniata</taxon>
        <taxon>Vertebrata</taxon>
        <taxon>Euteleostomi</taxon>
        <taxon>Archelosauria</taxon>
        <taxon>Testudinata</taxon>
        <taxon>Testudines</taxon>
        <taxon>Cryptodira</taxon>
        <taxon>Durocryptodira</taxon>
        <taxon>Testudinoidea</taxon>
        <taxon>Platysternidae</taxon>
        <taxon>Platysternon</taxon>
    </lineage>
</organism>
<gene>
    <name evidence="1" type="ORF">DR999_PMT20809</name>
</gene>
<sequence>MGGVGVNQGNAAKGLSALERYRAGLSFIPFPRIHITICISQRFTAHLSIQDPPGTSRGKHLVLSWSHHQGKRALPLPTLLSHGAQPIAERACKITQHAACPGILGVGQCTMAVSGTLMLGLHP</sequence>
<protein>
    <submittedName>
        <fullName evidence="1">Structural maintenance of chromosomes protein 4</fullName>
    </submittedName>
</protein>
<dbReference type="AlphaFoldDB" id="A0A4D9DJC6"/>
<reference evidence="1 2" key="2">
    <citation type="submission" date="2019-04" db="EMBL/GenBank/DDBJ databases">
        <title>The genome sequence of big-headed turtle.</title>
        <authorList>
            <person name="Gong S."/>
        </authorList>
    </citation>
    <scope>NUCLEOTIDE SEQUENCE [LARGE SCALE GENOMIC DNA]</scope>
    <source>
        <strain evidence="1">DO16091913</strain>
        <tissue evidence="1">Muscle</tissue>
    </source>
</reference>
<keyword evidence="2" id="KW-1185">Reference proteome</keyword>
<dbReference type="EMBL" id="QXTE01000506">
    <property type="protein sequence ID" value="TFJ97354.1"/>
    <property type="molecule type" value="Genomic_DNA"/>
</dbReference>
<accession>A0A4D9DJC6</accession>
<reference evidence="1 2" key="1">
    <citation type="submission" date="2019-04" db="EMBL/GenBank/DDBJ databases">
        <title>Draft genome of the big-headed turtle Platysternon megacephalum.</title>
        <authorList>
            <person name="Gong S."/>
        </authorList>
    </citation>
    <scope>NUCLEOTIDE SEQUENCE [LARGE SCALE GENOMIC DNA]</scope>
    <source>
        <strain evidence="1">DO16091913</strain>
        <tissue evidence="1">Muscle</tissue>
    </source>
</reference>